<evidence type="ECO:0008006" key="2">
    <source>
        <dbReference type="Google" id="ProtNLM"/>
    </source>
</evidence>
<sequence length="80" mass="8652">PVMAAMQQALVKVCPGLDESKVPLVVSSIAGQLVHVIHIKAMFEQTDNAEMPKFDLTEAVDHIVKFSAAGIRAYAEGKME</sequence>
<dbReference type="EMBL" id="BART01009624">
    <property type="protein sequence ID" value="GAG78859.1"/>
    <property type="molecule type" value="Genomic_DNA"/>
</dbReference>
<feature type="non-terminal residue" evidence="1">
    <location>
        <position position="1"/>
    </location>
</feature>
<accession>X1AAQ0</accession>
<dbReference type="AlphaFoldDB" id="X1AAQ0"/>
<name>X1AAQ0_9ZZZZ</name>
<organism evidence="1">
    <name type="scientific">marine sediment metagenome</name>
    <dbReference type="NCBI Taxonomy" id="412755"/>
    <lineage>
        <taxon>unclassified sequences</taxon>
        <taxon>metagenomes</taxon>
        <taxon>ecological metagenomes</taxon>
    </lineage>
</organism>
<evidence type="ECO:0000313" key="1">
    <source>
        <dbReference type="EMBL" id="GAG78859.1"/>
    </source>
</evidence>
<reference evidence="1" key="1">
    <citation type="journal article" date="2014" name="Front. Microbiol.">
        <title>High frequency of phylogenetically diverse reductive dehalogenase-homologous genes in deep subseafloor sedimentary metagenomes.</title>
        <authorList>
            <person name="Kawai M."/>
            <person name="Futagami T."/>
            <person name="Toyoda A."/>
            <person name="Takaki Y."/>
            <person name="Nishi S."/>
            <person name="Hori S."/>
            <person name="Arai W."/>
            <person name="Tsubouchi T."/>
            <person name="Morono Y."/>
            <person name="Uchiyama I."/>
            <person name="Ito T."/>
            <person name="Fujiyama A."/>
            <person name="Inagaki F."/>
            <person name="Takami H."/>
        </authorList>
    </citation>
    <scope>NUCLEOTIDE SEQUENCE</scope>
    <source>
        <strain evidence="1">Expedition CK06-06</strain>
    </source>
</reference>
<comment type="caution">
    <text evidence="1">The sequence shown here is derived from an EMBL/GenBank/DDBJ whole genome shotgun (WGS) entry which is preliminary data.</text>
</comment>
<gene>
    <name evidence="1" type="ORF">S01H4_21277</name>
</gene>
<proteinExistence type="predicted"/>
<dbReference type="Gene3D" id="1.10.357.10">
    <property type="entry name" value="Tetracycline Repressor, domain 2"/>
    <property type="match status" value="1"/>
</dbReference>
<protein>
    <recommendedName>
        <fullName evidence="2">Tetracyclin repressor-like C-terminal domain-containing protein</fullName>
    </recommendedName>
</protein>